<dbReference type="GO" id="GO:0005975">
    <property type="term" value="P:carbohydrate metabolic process"/>
    <property type="evidence" value="ECO:0007669"/>
    <property type="project" value="InterPro"/>
</dbReference>
<feature type="domain" description="Glycoside hydrolase family 3 N-terminal" evidence="11">
    <location>
        <begin position="27"/>
        <end position="298"/>
    </location>
</feature>
<evidence type="ECO:0000256" key="5">
    <source>
        <dbReference type="ARBA" id="ARBA00022960"/>
    </source>
</evidence>
<feature type="active site" description="Nucleophile" evidence="10">
    <location>
        <position position="255"/>
    </location>
</feature>
<evidence type="ECO:0000256" key="7">
    <source>
        <dbReference type="ARBA" id="ARBA00023295"/>
    </source>
</evidence>
<dbReference type="AlphaFoldDB" id="A0A8J3CLD0"/>
<evidence type="ECO:0000256" key="6">
    <source>
        <dbReference type="ARBA" id="ARBA00022984"/>
    </source>
</evidence>
<dbReference type="InterPro" id="IPR036962">
    <property type="entry name" value="Glyco_hydro_3_N_sf"/>
</dbReference>
<keyword evidence="5 10" id="KW-0133">Cell shape</keyword>
<dbReference type="InterPro" id="IPR022956">
    <property type="entry name" value="Beta_hexosaminidase_bac"/>
</dbReference>
<dbReference type="Proteomes" id="UP000614287">
    <property type="component" value="Unassembled WGS sequence"/>
</dbReference>
<feature type="binding site" evidence="10">
    <location>
        <position position="68"/>
    </location>
    <ligand>
        <name>substrate</name>
    </ligand>
</feature>
<gene>
    <name evidence="10 12" type="primary">nagZ</name>
    <name evidence="12" type="ORF">GCM10009007_15950</name>
</gene>
<keyword evidence="7 10" id="KW-0326">Glycosidase</keyword>
<dbReference type="EMBL" id="BMZG01000007">
    <property type="protein sequence ID" value="GHA75582.1"/>
    <property type="molecule type" value="Genomic_DNA"/>
</dbReference>
<evidence type="ECO:0000259" key="11">
    <source>
        <dbReference type="Pfam" id="PF00933"/>
    </source>
</evidence>
<evidence type="ECO:0000256" key="10">
    <source>
        <dbReference type="HAMAP-Rule" id="MF_00364"/>
    </source>
</evidence>
<feature type="site" description="Important for catalytic activity" evidence="10">
    <location>
        <position position="184"/>
    </location>
</feature>
<dbReference type="GO" id="GO:0051301">
    <property type="term" value="P:cell division"/>
    <property type="evidence" value="ECO:0007669"/>
    <property type="project" value="UniProtKB-KW"/>
</dbReference>
<dbReference type="PANTHER" id="PTHR30480:SF13">
    <property type="entry name" value="BETA-HEXOSAMINIDASE"/>
    <property type="match status" value="1"/>
</dbReference>
<evidence type="ECO:0000256" key="9">
    <source>
        <dbReference type="ARBA" id="ARBA00023316"/>
    </source>
</evidence>
<evidence type="ECO:0000256" key="3">
    <source>
        <dbReference type="ARBA" id="ARBA00022618"/>
    </source>
</evidence>
<evidence type="ECO:0000256" key="4">
    <source>
        <dbReference type="ARBA" id="ARBA00022801"/>
    </source>
</evidence>
<keyword evidence="4 10" id="KW-0378">Hydrolase</keyword>
<dbReference type="NCBIfam" id="NF003740">
    <property type="entry name" value="PRK05337.1"/>
    <property type="match status" value="1"/>
</dbReference>
<organism evidence="12 13">
    <name type="scientific">Formosimonas limnophila</name>
    <dbReference type="NCBI Taxonomy" id="1384487"/>
    <lineage>
        <taxon>Bacteria</taxon>
        <taxon>Pseudomonadati</taxon>
        <taxon>Pseudomonadota</taxon>
        <taxon>Betaproteobacteria</taxon>
        <taxon>Burkholderiales</taxon>
        <taxon>Burkholderiaceae</taxon>
        <taxon>Formosimonas</taxon>
    </lineage>
</organism>
<dbReference type="GO" id="GO:0071555">
    <property type="term" value="P:cell wall organization"/>
    <property type="evidence" value="ECO:0007669"/>
    <property type="project" value="UniProtKB-KW"/>
</dbReference>
<dbReference type="RefSeq" id="WP_373295086.1">
    <property type="nucleotide sequence ID" value="NZ_BMZG01000007.1"/>
</dbReference>
<name>A0A8J3CLD0_9BURK</name>
<dbReference type="HAMAP" id="MF_00364">
    <property type="entry name" value="NagZ"/>
    <property type="match status" value="1"/>
</dbReference>
<evidence type="ECO:0000313" key="13">
    <source>
        <dbReference type="Proteomes" id="UP000614287"/>
    </source>
</evidence>
<dbReference type="GO" id="GO:0009254">
    <property type="term" value="P:peptidoglycan turnover"/>
    <property type="evidence" value="ECO:0007669"/>
    <property type="project" value="UniProtKB-UniRule"/>
</dbReference>
<keyword evidence="13" id="KW-1185">Reference proteome</keyword>
<dbReference type="InterPro" id="IPR017853">
    <property type="entry name" value="GH"/>
</dbReference>
<dbReference type="InterPro" id="IPR050226">
    <property type="entry name" value="NagZ_Beta-hexosaminidase"/>
</dbReference>
<dbReference type="GO" id="GO:0005737">
    <property type="term" value="C:cytoplasm"/>
    <property type="evidence" value="ECO:0007669"/>
    <property type="project" value="UniProtKB-SubCell"/>
</dbReference>
<dbReference type="PANTHER" id="PTHR30480">
    <property type="entry name" value="BETA-HEXOSAMINIDASE-RELATED"/>
    <property type="match status" value="1"/>
</dbReference>
<dbReference type="InterPro" id="IPR001764">
    <property type="entry name" value="Glyco_hydro_3_N"/>
</dbReference>
<keyword evidence="8 10" id="KW-0131">Cell cycle</keyword>
<keyword evidence="3 10" id="KW-0132">Cell division</keyword>
<dbReference type="SUPFAM" id="SSF51445">
    <property type="entry name" value="(Trans)glycosidases"/>
    <property type="match status" value="1"/>
</dbReference>
<dbReference type="EC" id="3.2.1.52" evidence="10"/>
<dbReference type="Gene3D" id="3.20.20.300">
    <property type="entry name" value="Glycoside hydrolase, family 3, N-terminal domain"/>
    <property type="match status" value="1"/>
</dbReference>
<reference evidence="12" key="1">
    <citation type="journal article" date="2014" name="Int. J. Syst. Evol. Microbiol.">
        <title>Complete genome sequence of Corynebacterium casei LMG S-19264T (=DSM 44701T), isolated from a smear-ripened cheese.</title>
        <authorList>
            <consortium name="US DOE Joint Genome Institute (JGI-PGF)"/>
            <person name="Walter F."/>
            <person name="Albersmeier A."/>
            <person name="Kalinowski J."/>
            <person name="Ruckert C."/>
        </authorList>
    </citation>
    <scope>NUCLEOTIDE SEQUENCE</scope>
    <source>
        <strain evidence="12">KCTC 32501</strain>
    </source>
</reference>
<dbReference type="Pfam" id="PF00933">
    <property type="entry name" value="Glyco_hydro_3"/>
    <property type="match status" value="1"/>
</dbReference>
<comment type="function">
    <text evidence="10">Plays a role in peptidoglycan recycling by cleaving the terminal beta-1,4-linked N-acetylglucosamine (GlcNAc) from peptide-linked peptidoglycan fragments, giving rise to free GlcNAc, anhydro-N-acetylmuramic acid and anhydro-N-acetylmuramic acid-linked peptides.</text>
</comment>
<comment type="pathway">
    <text evidence="10">Cell wall biogenesis; peptidoglycan recycling.</text>
</comment>
<accession>A0A8J3CLD0</accession>
<protein>
    <recommendedName>
        <fullName evidence="10">Beta-hexosaminidase</fullName>
        <ecNumber evidence="10">3.2.1.52</ecNumber>
    </recommendedName>
    <alternativeName>
        <fullName evidence="10">Beta-N-acetylhexosaminidase</fullName>
    </alternativeName>
    <alternativeName>
        <fullName evidence="10">N-acetyl-beta-glucosaminidase</fullName>
    </alternativeName>
</protein>
<dbReference type="GO" id="GO:0008360">
    <property type="term" value="P:regulation of cell shape"/>
    <property type="evidence" value="ECO:0007669"/>
    <property type="project" value="UniProtKB-KW"/>
</dbReference>
<sequence>MMKQDIPMGPIVIDLLGKSLTPDDIRRIHHPMTGGVILFGRNFESRQQITELIQQIRSERANLLISVDHEGGRVQRFKADGFTHLPAMRVLGKLFEKDPLHAIRVTTSAGYVLAAELRAVDVDYSYTPVLDIDYGGSTVIGDRAFSHDPRVVILLAKALNHGLLQAGMANCGKHFPGHGYVIADSHVDMPVDKRSLKAILKADVLPYQELIHDLSAIMPAHVVYTKVDDQPAGFSKKWLTLLREELGFTGAIVTDDLSMKGAAGLIPNVVKRVQAALDAGCDQVLLCNRPDDLDQALDGLQKKYLKTTSQKTLHTLKAVGEAIGWVELQKNTRYLNAKKTIMPYLHHAPVNDPTAIMLQKNKS</sequence>
<dbReference type="UniPathway" id="UPA00544"/>
<feature type="binding site" evidence="10">
    <location>
        <begin position="173"/>
        <end position="174"/>
    </location>
    <ligand>
        <name>substrate</name>
    </ligand>
</feature>
<comment type="caution">
    <text evidence="12">The sequence shown here is derived from an EMBL/GenBank/DDBJ whole genome shotgun (WGS) entry which is preliminary data.</text>
</comment>
<evidence type="ECO:0000313" key="12">
    <source>
        <dbReference type="EMBL" id="GHA75582.1"/>
    </source>
</evidence>
<keyword evidence="6 10" id="KW-0573">Peptidoglycan synthesis</keyword>
<dbReference type="GO" id="GO:0004563">
    <property type="term" value="F:beta-N-acetylhexosaminidase activity"/>
    <property type="evidence" value="ECO:0007669"/>
    <property type="project" value="UniProtKB-UniRule"/>
</dbReference>
<evidence type="ECO:0000256" key="1">
    <source>
        <dbReference type="ARBA" id="ARBA00001231"/>
    </source>
</evidence>
<feature type="active site" description="Proton donor/acceptor" evidence="10">
    <location>
        <position position="186"/>
    </location>
</feature>
<evidence type="ECO:0000256" key="2">
    <source>
        <dbReference type="ARBA" id="ARBA00022490"/>
    </source>
</evidence>
<comment type="catalytic activity">
    <reaction evidence="1 10">
        <text>Hydrolysis of terminal non-reducing N-acetyl-D-hexosamine residues in N-acetyl-beta-D-hexosaminides.</text>
        <dbReference type="EC" id="3.2.1.52"/>
    </reaction>
</comment>
<comment type="similarity">
    <text evidence="10">Belongs to the glycosyl hydrolase 3 family. NagZ subfamily.</text>
</comment>
<keyword evidence="2 10" id="KW-0963">Cytoplasm</keyword>
<reference evidence="12" key="2">
    <citation type="submission" date="2020-09" db="EMBL/GenBank/DDBJ databases">
        <authorList>
            <person name="Sun Q."/>
            <person name="Kim S."/>
        </authorList>
    </citation>
    <scope>NUCLEOTIDE SEQUENCE</scope>
    <source>
        <strain evidence="12">KCTC 32501</strain>
    </source>
</reference>
<feature type="binding site" evidence="10">
    <location>
        <position position="143"/>
    </location>
    <ligand>
        <name>substrate</name>
    </ligand>
</feature>
<keyword evidence="9 10" id="KW-0961">Cell wall biogenesis/degradation</keyword>
<proteinExistence type="inferred from homology"/>
<comment type="subcellular location">
    <subcellularLocation>
        <location evidence="10">Cytoplasm</location>
    </subcellularLocation>
</comment>
<evidence type="ECO:0000256" key="8">
    <source>
        <dbReference type="ARBA" id="ARBA00023306"/>
    </source>
</evidence>
<dbReference type="GO" id="GO:0009252">
    <property type="term" value="P:peptidoglycan biosynthetic process"/>
    <property type="evidence" value="ECO:0007669"/>
    <property type="project" value="UniProtKB-KW"/>
</dbReference>
<feature type="binding site" evidence="10">
    <location>
        <position position="76"/>
    </location>
    <ligand>
        <name>substrate</name>
    </ligand>
</feature>